<dbReference type="AlphaFoldDB" id="A0A511Z8C5"/>
<sequence length="72" mass="7675">MAKTLQLNFVTAAGKQTSLTVDEPRADLSPTEVEAAMQEIISSGVFQVDGSPLETVKGARIVERTVTDLIKA</sequence>
<dbReference type="Proteomes" id="UP000321901">
    <property type="component" value="Unassembled WGS sequence"/>
</dbReference>
<evidence type="ECO:0000313" key="1">
    <source>
        <dbReference type="EMBL" id="GEN83683.1"/>
    </source>
</evidence>
<evidence type="ECO:0008006" key="3">
    <source>
        <dbReference type="Google" id="ProtNLM"/>
    </source>
</evidence>
<comment type="caution">
    <text evidence="1">The sequence shown here is derived from an EMBL/GenBank/DDBJ whole genome shotgun (WGS) entry which is preliminary data.</text>
</comment>
<dbReference type="Pfam" id="PF11148">
    <property type="entry name" value="DUF2922"/>
    <property type="match status" value="1"/>
</dbReference>
<dbReference type="EMBL" id="BJYL01000025">
    <property type="protein sequence ID" value="GEN83683.1"/>
    <property type="molecule type" value="Genomic_DNA"/>
</dbReference>
<organism evidence="1 2">
    <name type="scientific">Sporosarcina luteola</name>
    <dbReference type="NCBI Taxonomy" id="582850"/>
    <lineage>
        <taxon>Bacteria</taxon>
        <taxon>Bacillati</taxon>
        <taxon>Bacillota</taxon>
        <taxon>Bacilli</taxon>
        <taxon>Bacillales</taxon>
        <taxon>Caryophanaceae</taxon>
        <taxon>Sporosarcina</taxon>
    </lineage>
</organism>
<evidence type="ECO:0000313" key="2">
    <source>
        <dbReference type="Proteomes" id="UP000321901"/>
    </source>
</evidence>
<protein>
    <recommendedName>
        <fullName evidence="3">DUF2922 domain-containing protein</fullName>
    </recommendedName>
</protein>
<name>A0A511Z8C5_9BACL</name>
<keyword evidence="2" id="KW-1185">Reference proteome</keyword>
<gene>
    <name evidence="1" type="ORF">SLU01_19950</name>
</gene>
<dbReference type="RefSeq" id="WP_147057829.1">
    <property type="nucleotide sequence ID" value="NZ_BJYL01000025.1"/>
</dbReference>
<proteinExistence type="predicted"/>
<dbReference type="OrthoDB" id="2454247at2"/>
<reference evidence="1 2" key="1">
    <citation type="submission" date="2019-07" db="EMBL/GenBank/DDBJ databases">
        <title>Whole genome shotgun sequence of Sporosarcina luteola NBRC 105378.</title>
        <authorList>
            <person name="Hosoyama A."/>
            <person name="Uohara A."/>
            <person name="Ohji S."/>
            <person name="Ichikawa N."/>
        </authorList>
    </citation>
    <scope>NUCLEOTIDE SEQUENCE [LARGE SCALE GENOMIC DNA]</scope>
    <source>
        <strain evidence="1 2">NBRC 105378</strain>
    </source>
</reference>
<dbReference type="InterPro" id="IPR021321">
    <property type="entry name" value="DUF2922"/>
</dbReference>
<accession>A0A511Z8C5</accession>